<protein>
    <submittedName>
        <fullName evidence="5">Helix-turn-helix domain-containing protein</fullName>
    </submittedName>
</protein>
<dbReference type="Pfam" id="PF12833">
    <property type="entry name" value="HTH_18"/>
    <property type="match status" value="1"/>
</dbReference>
<dbReference type="PRINTS" id="PR00032">
    <property type="entry name" value="HTHARAC"/>
</dbReference>
<dbReference type="EMBL" id="CP165734">
    <property type="protein sequence ID" value="XDV57718.1"/>
    <property type="molecule type" value="Genomic_DNA"/>
</dbReference>
<dbReference type="PROSITE" id="PS01124">
    <property type="entry name" value="HTH_ARAC_FAMILY_2"/>
    <property type="match status" value="1"/>
</dbReference>
<evidence type="ECO:0000259" key="4">
    <source>
        <dbReference type="PROSITE" id="PS01124"/>
    </source>
</evidence>
<keyword evidence="2" id="KW-0238">DNA-binding</keyword>
<dbReference type="GO" id="GO:0003700">
    <property type="term" value="F:DNA-binding transcription factor activity"/>
    <property type="evidence" value="ECO:0007669"/>
    <property type="project" value="InterPro"/>
</dbReference>
<name>A0AB39XI90_9BRAD</name>
<dbReference type="PANTHER" id="PTHR46796">
    <property type="entry name" value="HTH-TYPE TRANSCRIPTIONAL ACTIVATOR RHAS-RELATED"/>
    <property type="match status" value="1"/>
</dbReference>
<dbReference type="PANTHER" id="PTHR46796:SF14">
    <property type="entry name" value="TRANSCRIPTIONAL REGULATORY PROTEIN"/>
    <property type="match status" value="1"/>
</dbReference>
<dbReference type="Gene3D" id="1.10.10.60">
    <property type="entry name" value="Homeodomain-like"/>
    <property type="match status" value="2"/>
</dbReference>
<dbReference type="SMART" id="SM00342">
    <property type="entry name" value="HTH_ARAC"/>
    <property type="match status" value="1"/>
</dbReference>
<dbReference type="AlphaFoldDB" id="A0AB39XI90"/>
<dbReference type="RefSeq" id="WP_369722145.1">
    <property type="nucleotide sequence ID" value="NZ_CP165734.1"/>
</dbReference>
<dbReference type="InterPro" id="IPR050204">
    <property type="entry name" value="AraC_XylS_family_regulators"/>
</dbReference>
<dbReference type="PROSITE" id="PS00041">
    <property type="entry name" value="HTH_ARAC_FAMILY_1"/>
    <property type="match status" value="1"/>
</dbReference>
<dbReference type="InterPro" id="IPR018062">
    <property type="entry name" value="HTH_AraC-typ_CS"/>
</dbReference>
<organism evidence="5">
    <name type="scientific">Bradyrhizobium sp. LLZ17</name>
    <dbReference type="NCBI Taxonomy" id="3239388"/>
    <lineage>
        <taxon>Bacteria</taxon>
        <taxon>Pseudomonadati</taxon>
        <taxon>Pseudomonadota</taxon>
        <taxon>Alphaproteobacteria</taxon>
        <taxon>Hyphomicrobiales</taxon>
        <taxon>Nitrobacteraceae</taxon>
        <taxon>Bradyrhizobium</taxon>
    </lineage>
</organism>
<evidence type="ECO:0000256" key="1">
    <source>
        <dbReference type="ARBA" id="ARBA00023015"/>
    </source>
</evidence>
<feature type="domain" description="HTH araC/xylS-type" evidence="4">
    <location>
        <begin position="32"/>
        <end position="130"/>
    </location>
</feature>
<sequence>MLAFTAHIARAYGGLQRINKSASGGLAPWQVKRACEKLDSDLGGKHSLQQIAAEFDLSVSHFSRAFQISTGLPPHQWLLRQRLKAAKQLMTVRDLPLAEIALSAGFANQSHFTRVFSAAVGVSPGVWRRETEGAREGET</sequence>
<dbReference type="InterPro" id="IPR020449">
    <property type="entry name" value="Tscrpt_reg_AraC-type_HTH"/>
</dbReference>
<evidence type="ECO:0000256" key="2">
    <source>
        <dbReference type="ARBA" id="ARBA00023125"/>
    </source>
</evidence>
<dbReference type="SUPFAM" id="SSF46689">
    <property type="entry name" value="Homeodomain-like"/>
    <property type="match status" value="2"/>
</dbReference>
<keyword evidence="3" id="KW-0804">Transcription</keyword>
<dbReference type="InterPro" id="IPR018060">
    <property type="entry name" value="HTH_AraC"/>
</dbReference>
<dbReference type="InterPro" id="IPR009057">
    <property type="entry name" value="Homeodomain-like_sf"/>
</dbReference>
<evidence type="ECO:0000256" key="3">
    <source>
        <dbReference type="ARBA" id="ARBA00023163"/>
    </source>
</evidence>
<reference evidence="5" key="1">
    <citation type="submission" date="2024-08" db="EMBL/GenBank/DDBJ databases">
        <authorList>
            <person name="Chaddad Z."/>
            <person name="Lamrabet M."/>
            <person name="Bouhnik O."/>
            <person name="Alami S."/>
            <person name="Wipf D."/>
            <person name="Courty P.E."/>
            <person name="Missbah El Idrissi M."/>
        </authorList>
    </citation>
    <scope>NUCLEOTIDE SEQUENCE</scope>
    <source>
        <strain evidence="5">LLZ17</strain>
    </source>
</reference>
<evidence type="ECO:0000313" key="5">
    <source>
        <dbReference type="EMBL" id="XDV57718.1"/>
    </source>
</evidence>
<accession>A0AB39XI90</accession>
<keyword evidence="1" id="KW-0805">Transcription regulation</keyword>
<proteinExistence type="predicted"/>
<gene>
    <name evidence="5" type="ORF">AB8Z38_35325</name>
</gene>
<dbReference type="GO" id="GO:0043565">
    <property type="term" value="F:sequence-specific DNA binding"/>
    <property type="evidence" value="ECO:0007669"/>
    <property type="project" value="InterPro"/>
</dbReference>